<accession>A0A6A6ENH0</accession>
<evidence type="ECO:0000313" key="2">
    <source>
        <dbReference type="Proteomes" id="UP000800200"/>
    </source>
</evidence>
<dbReference type="OrthoDB" id="3930719at2759"/>
<dbReference type="AlphaFoldDB" id="A0A6A6ENH0"/>
<dbReference type="Proteomes" id="UP000800200">
    <property type="component" value="Unassembled WGS sequence"/>
</dbReference>
<evidence type="ECO:0000313" key="1">
    <source>
        <dbReference type="EMBL" id="KAF2192821.1"/>
    </source>
</evidence>
<protein>
    <recommendedName>
        <fullName evidence="3">CENP-V/GFA domain-containing protein</fullName>
    </recommendedName>
</protein>
<dbReference type="EMBL" id="ML994615">
    <property type="protein sequence ID" value="KAF2192821.1"/>
    <property type="molecule type" value="Genomic_DNA"/>
</dbReference>
<sequence length="189" mass="21432">MASATSPLARRPYYGSCHCGYTRYVCYLTLLPAIIHPNAPTNNTRICKCNCTTCHKTSLFHVRLGDAPNDFILLSPTNPSAHWFFCGKCGVRCFVFGPGEQHGETVEIDLEGWLGRRSEGKSTKVWRPKKEAWAEDKDTYLSINAPSLDAGQEGLDLREWHEKGWIAYLDQLDQKENNRLDVPYRGGMY</sequence>
<proteinExistence type="predicted"/>
<keyword evidence="2" id="KW-1185">Reference proteome</keyword>
<reference evidence="1" key="1">
    <citation type="journal article" date="2020" name="Stud. Mycol.">
        <title>101 Dothideomycetes genomes: a test case for predicting lifestyles and emergence of pathogens.</title>
        <authorList>
            <person name="Haridas S."/>
            <person name="Albert R."/>
            <person name="Binder M."/>
            <person name="Bloem J."/>
            <person name="Labutti K."/>
            <person name="Salamov A."/>
            <person name="Andreopoulos B."/>
            <person name="Baker S."/>
            <person name="Barry K."/>
            <person name="Bills G."/>
            <person name="Bluhm B."/>
            <person name="Cannon C."/>
            <person name="Castanera R."/>
            <person name="Culley D."/>
            <person name="Daum C."/>
            <person name="Ezra D."/>
            <person name="Gonzalez J."/>
            <person name="Henrissat B."/>
            <person name="Kuo A."/>
            <person name="Liang C."/>
            <person name="Lipzen A."/>
            <person name="Lutzoni F."/>
            <person name="Magnuson J."/>
            <person name="Mondo S."/>
            <person name="Nolan M."/>
            <person name="Ohm R."/>
            <person name="Pangilinan J."/>
            <person name="Park H.-J."/>
            <person name="Ramirez L."/>
            <person name="Alfaro M."/>
            <person name="Sun H."/>
            <person name="Tritt A."/>
            <person name="Yoshinaga Y."/>
            <person name="Zwiers L.-H."/>
            <person name="Turgeon B."/>
            <person name="Goodwin S."/>
            <person name="Spatafora J."/>
            <person name="Crous P."/>
            <person name="Grigoriev I."/>
        </authorList>
    </citation>
    <scope>NUCLEOTIDE SEQUENCE</scope>
    <source>
        <strain evidence="1">CBS 207.26</strain>
    </source>
</reference>
<name>A0A6A6ENH0_9PEZI</name>
<dbReference type="SUPFAM" id="SSF51316">
    <property type="entry name" value="Mss4-like"/>
    <property type="match status" value="1"/>
</dbReference>
<gene>
    <name evidence="1" type="ORF">K469DRAFT_731248</name>
</gene>
<dbReference type="InterPro" id="IPR011057">
    <property type="entry name" value="Mss4-like_sf"/>
</dbReference>
<dbReference type="Gene3D" id="2.170.150.70">
    <property type="match status" value="1"/>
</dbReference>
<evidence type="ECO:0008006" key="3">
    <source>
        <dbReference type="Google" id="ProtNLM"/>
    </source>
</evidence>
<organism evidence="1 2">
    <name type="scientific">Zopfia rhizophila CBS 207.26</name>
    <dbReference type="NCBI Taxonomy" id="1314779"/>
    <lineage>
        <taxon>Eukaryota</taxon>
        <taxon>Fungi</taxon>
        <taxon>Dikarya</taxon>
        <taxon>Ascomycota</taxon>
        <taxon>Pezizomycotina</taxon>
        <taxon>Dothideomycetes</taxon>
        <taxon>Dothideomycetes incertae sedis</taxon>
        <taxon>Zopfiaceae</taxon>
        <taxon>Zopfia</taxon>
    </lineage>
</organism>